<accession>A0ABN0USN6</accession>
<dbReference type="NCBIfam" id="TIGR00350">
    <property type="entry name" value="lytR_cpsA_psr"/>
    <property type="match status" value="1"/>
</dbReference>
<keyword evidence="3" id="KW-0472">Membrane</keyword>
<dbReference type="RefSeq" id="WP_343939414.1">
    <property type="nucleotide sequence ID" value="NZ_BAAABU010000030.1"/>
</dbReference>
<proteinExistence type="inferred from homology"/>
<evidence type="ECO:0000256" key="3">
    <source>
        <dbReference type="SAM" id="Phobius"/>
    </source>
</evidence>
<keyword evidence="6" id="KW-1185">Reference proteome</keyword>
<evidence type="ECO:0000256" key="2">
    <source>
        <dbReference type="SAM" id="MobiDB-lite"/>
    </source>
</evidence>
<keyword evidence="3" id="KW-0812">Transmembrane</keyword>
<organism evidence="5 6">
    <name type="scientific">Saccharothrix mutabilis subsp. mutabilis</name>
    <dbReference type="NCBI Taxonomy" id="66855"/>
    <lineage>
        <taxon>Bacteria</taxon>
        <taxon>Bacillati</taxon>
        <taxon>Actinomycetota</taxon>
        <taxon>Actinomycetes</taxon>
        <taxon>Pseudonocardiales</taxon>
        <taxon>Pseudonocardiaceae</taxon>
        <taxon>Saccharothrix</taxon>
    </lineage>
</organism>
<comment type="similarity">
    <text evidence="1">Belongs to the LytR/CpsA/Psr (LCP) family.</text>
</comment>
<evidence type="ECO:0000313" key="5">
    <source>
        <dbReference type="EMBL" id="GAA0260187.1"/>
    </source>
</evidence>
<dbReference type="Pfam" id="PF03816">
    <property type="entry name" value="LytR_cpsA_psr"/>
    <property type="match status" value="1"/>
</dbReference>
<reference evidence="5 6" key="1">
    <citation type="journal article" date="2019" name="Int. J. Syst. Evol. Microbiol.">
        <title>The Global Catalogue of Microorganisms (GCM) 10K type strain sequencing project: providing services to taxonomists for standard genome sequencing and annotation.</title>
        <authorList>
            <consortium name="The Broad Institute Genomics Platform"/>
            <consortium name="The Broad Institute Genome Sequencing Center for Infectious Disease"/>
            <person name="Wu L."/>
            <person name="Ma J."/>
        </authorList>
    </citation>
    <scope>NUCLEOTIDE SEQUENCE [LARGE SCALE GENOMIC DNA]</scope>
    <source>
        <strain evidence="5 6">JCM 3380</strain>
    </source>
</reference>
<feature type="transmembrane region" description="Helical" evidence="3">
    <location>
        <begin position="41"/>
        <end position="62"/>
    </location>
</feature>
<evidence type="ECO:0000313" key="6">
    <source>
        <dbReference type="Proteomes" id="UP001500416"/>
    </source>
</evidence>
<dbReference type="PANTHER" id="PTHR33392">
    <property type="entry name" value="POLYISOPRENYL-TEICHOIC ACID--PEPTIDOGLYCAN TEICHOIC ACID TRANSFERASE TAGU"/>
    <property type="match status" value="1"/>
</dbReference>
<dbReference type="InterPro" id="IPR004474">
    <property type="entry name" value="LytR_CpsA_psr"/>
</dbReference>
<protein>
    <recommendedName>
        <fullName evidence="4">Cell envelope-related transcriptional attenuator domain-containing protein</fullName>
    </recommendedName>
</protein>
<dbReference type="Proteomes" id="UP001500416">
    <property type="component" value="Unassembled WGS sequence"/>
</dbReference>
<comment type="caution">
    <text evidence="5">The sequence shown here is derived from an EMBL/GenBank/DDBJ whole genome shotgun (WGS) entry which is preliminary data.</text>
</comment>
<keyword evidence="3" id="KW-1133">Transmembrane helix</keyword>
<feature type="region of interest" description="Disordered" evidence="2">
    <location>
        <begin position="324"/>
        <end position="344"/>
    </location>
</feature>
<dbReference type="Gene3D" id="3.40.630.190">
    <property type="entry name" value="LCP protein"/>
    <property type="match status" value="1"/>
</dbReference>
<feature type="domain" description="Cell envelope-related transcriptional attenuator" evidence="4">
    <location>
        <begin position="95"/>
        <end position="244"/>
    </location>
</feature>
<gene>
    <name evidence="5" type="ORF">GCM10010492_71450</name>
</gene>
<name>A0ABN0USN6_9PSEU</name>
<sequence>MTDREMLIREAIAAEAAEAVDAREVMAQLHRRRARRRTGPLLAVAALTVTAAAVAVVVPLTVSRDAAPSPGSSSTATTPLAPRNVLLVGLDEAAHADSVALARVTPSGVAVVSLPRDSWVEVPGQGPERLTLVYTKAHESGGAQVGAQAVARTVEALTGVSVDHYAVVEMRAFAELADAVGGVEVCVNAATKDVRTGAEFPAGRQVVSGDRALDFVRQRYGLHNGDLDRVRRQQAFLSGLGAKLLDRSFLEDTAKVTGLVGVIRSSVRTDEGWDLLAFARGLTAGAPIRTTTIPVLDEDHPTAGRVVRPDPAAVRELIGTFFADQPAGSPGATPPPGGGPVCVD</sequence>
<dbReference type="EMBL" id="BAAABU010000030">
    <property type="protein sequence ID" value="GAA0260187.1"/>
    <property type="molecule type" value="Genomic_DNA"/>
</dbReference>
<evidence type="ECO:0000259" key="4">
    <source>
        <dbReference type="Pfam" id="PF03816"/>
    </source>
</evidence>
<dbReference type="PANTHER" id="PTHR33392:SF6">
    <property type="entry name" value="POLYISOPRENYL-TEICHOIC ACID--PEPTIDOGLYCAN TEICHOIC ACID TRANSFERASE TAGU"/>
    <property type="match status" value="1"/>
</dbReference>
<evidence type="ECO:0000256" key="1">
    <source>
        <dbReference type="ARBA" id="ARBA00006068"/>
    </source>
</evidence>
<dbReference type="InterPro" id="IPR050922">
    <property type="entry name" value="LytR/CpsA/Psr_CW_biosynth"/>
</dbReference>